<dbReference type="InterPro" id="IPR011990">
    <property type="entry name" value="TPR-like_helical_dom_sf"/>
</dbReference>
<dbReference type="Gene3D" id="1.25.40.10">
    <property type="entry name" value="Tetratricopeptide repeat domain"/>
    <property type="match status" value="1"/>
</dbReference>
<dbReference type="Proteomes" id="UP000277212">
    <property type="component" value="Unassembled WGS sequence"/>
</dbReference>
<dbReference type="OrthoDB" id="3946009at2759"/>
<comment type="caution">
    <text evidence="1">The sequence shown here is derived from an EMBL/GenBank/DDBJ whole genome shotgun (WGS) entry which is preliminary data.</text>
</comment>
<evidence type="ECO:0008006" key="3">
    <source>
        <dbReference type="Google" id="ProtNLM"/>
    </source>
</evidence>
<dbReference type="AlphaFoldDB" id="A0A3M2RNT0"/>
<reference evidence="1 2" key="1">
    <citation type="submission" date="2017-06" db="EMBL/GenBank/DDBJ databases">
        <title>Comparative genomic analysis of Ambrosia Fusariam Clade fungi.</title>
        <authorList>
            <person name="Stajich J.E."/>
            <person name="Carrillo J."/>
            <person name="Kijimoto T."/>
            <person name="Eskalen A."/>
            <person name="O'Donnell K."/>
            <person name="Kasson M."/>
        </authorList>
    </citation>
    <scope>NUCLEOTIDE SEQUENCE [LARGE SCALE GENOMIC DNA]</scope>
    <source>
        <strain evidence="1">UCR3666</strain>
    </source>
</reference>
<name>A0A3M2RNT0_9HYPO</name>
<evidence type="ECO:0000313" key="2">
    <source>
        <dbReference type="Proteomes" id="UP000277212"/>
    </source>
</evidence>
<dbReference type="STRING" id="2010991.A0A3M2RNT0"/>
<protein>
    <recommendedName>
        <fullName evidence="3">MalT-like TPR region domain-containing protein</fullName>
    </recommendedName>
</protein>
<accession>A0A3M2RNT0</accession>
<evidence type="ECO:0000313" key="1">
    <source>
        <dbReference type="EMBL" id="RMJ06960.1"/>
    </source>
</evidence>
<sequence length="749" mass="85515">MCLCSTVRQLAKDYDETKAEGIASELNHHLSAIRSILSKSKSLSRATHYHITPTNQRTAKILSVQSFNSDRVNDVYERFRFDLEGFWTPSDTLAHVELHRRLACIVIFLRSELNASVLVPPRIARYFEGQKDSELRQAGRKYIKMARRLGSIGSVLWLPLDVPFSTYERYVNINDEEIFSHLKSICSGAPNRDEFVRNLILGQLKDPSLLLSYHNIFVNYADLLLDSDILLLLLEALGGQSVPDTLLRSVNLPQRRWDANGEIQTTDATQFGLPAELVDVLSDNNRLAQALTSVYIKKHTLDDGTVTWSLDPLSNPQLFSNLLPEVAEALRSVALKLLCFACPPCYEGNTAWSPQTKSLVWDLMHKLTQENNKITVSLKDQLIDALLYFSERNSFSIRCQATQQARAFLRPSMPYYLHASVTLFQSILYRLDGDFIESDAHIRYFLCQPRRPTTRRDHALKGRLHVVLIENKIQRHDTDTALRIYEWKTEHPPSNLELEVTRRLQGVAASFFQSMGDFDNARESLEQYLHLGTVQPMRTTTRRLIVARLADIYCEIGWYDKANEILEPELGNIREPDKKSRPCRRLLLASVEANIGQGRTDIVESTIQDLAAIEPTDTEDMTDQLLRMRRLMATSRVSHQKGHFQDALHLWRSTLQEMEQFTAFHAKYSFIAVVIHLSIAHAQIELGDVDDGKTSWDAAADMLRSQRCEYGIPIVATSWLKYVAGAIHQLQGWPLRIMVPGKKPDLTWV</sequence>
<gene>
    <name evidence="1" type="ORF">CDV36_013434</name>
</gene>
<organism evidence="1 2">
    <name type="scientific">Fusarium kuroshium</name>
    <dbReference type="NCBI Taxonomy" id="2010991"/>
    <lineage>
        <taxon>Eukaryota</taxon>
        <taxon>Fungi</taxon>
        <taxon>Dikarya</taxon>
        <taxon>Ascomycota</taxon>
        <taxon>Pezizomycotina</taxon>
        <taxon>Sordariomycetes</taxon>
        <taxon>Hypocreomycetidae</taxon>
        <taxon>Hypocreales</taxon>
        <taxon>Nectriaceae</taxon>
        <taxon>Fusarium</taxon>
        <taxon>Fusarium solani species complex</taxon>
    </lineage>
</organism>
<proteinExistence type="predicted"/>
<dbReference type="EMBL" id="NKUJ01000374">
    <property type="protein sequence ID" value="RMJ06960.1"/>
    <property type="molecule type" value="Genomic_DNA"/>
</dbReference>
<keyword evidence="2" id="KW-1185">Reference proteome</keyword>